<dbReference type="Proteomes" id="UP000236910">
    <property type="component" value="Unassembled WGS sequence"/>
</dbReference>
<organism evidence="1 2">
    <name type="scientific">Caldisericum exile</name>
    <dbReference type="NCBI Taxonomy" id="693075"/>
    <lineage>
        <taxon>Bacteria</taxon>
        <taxon>Pseudomonadati</taxon>
        <taxon>Caldisericota/Cryosericota group</taxon>
        <taxon>Caldisericota</taxon>
        <taxon>Caldisericia</taxon>
        <taxon>Caldisericales</taxon>
        <taxon>Caldisericaceae</taxon>
        <taxon>Caldisericum</taxon>
    </lineage>
</organism>
<accession>A0A2J6X519</accession>
<dbReference type="AlphaFoldDB" id="A0A2J6X519"/>
<comment type="caution">
    <text evidence="1">The sequence shown here is derived from an EMBL/GenBank/DDBJ whole genome shotgun (WGS) entry which is preliminary data.</text>
</comment>
<feature type="non-terminal residue" evidence="1">
    <location>
        <position position="1"/>
    </location>
</feature>
<evidence type="ECO:0000313" key="1">
    <source>
        <dbReference type="EMBL" id="PMP81540.1"/>
    </source>
</evidence>
<name>A0A2J6X519_9BACT</name>
<dbReference type="EMBL" id="PNIX01000306">
    <property type="protein sequence ID" value="PMP81540.1"/>
    <property type="molecule type" value="Genomic_DNA"/>
</dbReference>
<protein>
    <submittedName>
        <fullName evidence="1">Uncharacterized protein</fullName>
    </submittedName>
</protein>
<gene>
    <name evidence="1" type="ORF">C0175_05255</name>
</gene>
<reference evidence="1 2" key="1">
    <citation type="submission" date="2018-01" db="EMBL/GenBank/DDBJ databases">
        <title>Metagenomic assembled genomes from two thermal pools in the Uzon Caldera, Kamchatka, Russia.</title>
        <authorList>
            <person name="Wilkins L."/>
            <person name="Ettinger C."/>
        </authorList>
    </citation>
    <scope>NUCLEOTIDE SEQUENCE [LARGE SCALE GENOMIC DNA]</scope>
    <source>
        <strain evidence="1">ARK-10</strain>
    </source>
</reference>
<proteinExistence type="predicted"/>
<sequence>SSTGVALHSRLPGTQEYVEPLSSILYGDTFLFCNTLKHSGFKNFTPSLEGARLALRLSDKKQIYVL</sequence>
<evidence type="ECO:0000313" key="2">
    <source>
        <dbReference type="Proteomes" id="UP000236910"/>
    </source>
</evidence>